<comment type="caution">
    <text evidence="4">The sequence shown here is derived from an EMBL/GenBank/DDBJ whole genome shotgun (WGS) entry which is preliminary data.</text>
</comment>
<dbReference type="CDD" id="cd04647">
    <property type="entry name" value="LbH_MAT_like"/>
    <property type="match status" value="1"/>
</dbReference>
<comment type="similarity">
    <text evidence="1">Belongs to the transferase hexapeptide repeat family.</text>
</comment>
<dbReference type="GO" id="GO:0016746">
    <property type="term" value="F:acyltransferase activity"/>
    <property type="evidence" value="ECO:0007669"/>
    <property type="project" value="UniProtKB-KW"/>
</dbReference>
<accession>A0ABS9TDG2</accession>
<dbReference type="InterPro" id="IPR051159">
    <property type="entry name" value="Hexapeptide_acetyltransf"/>
</dbReference>
<evidence type="ECO:0000313" key="5">
    <source>
        <dbReference type="Proteomes" id="UP001299970"/>
    </source>
</evidence>
<organism evidence="4 5">
    <name type="scientific">Pseudonocardia alaniniphila</name>
    <dbReference type="NCBI Taxonomy" id="75291"/>
    <lineage>
        <taxon>Bacteria</taxon>
        <taxon>Bacillati</taxon>
        <taxon>Actinomycetota</taxon>
        <taxon>Actinomycetes</taxon>
        <taxon>Pseudonocardiales</taxon>
        <taxon>Pseudonocardiaceae</taxon>
        <taxon>Pseudonocardia</taxon>
    </lineage>
</organism>
<dbReference type="PROSITE" id="PS00101">
    <property type="entry name" value="HEXAPEP_TRANSFERASES"/>
    <property type="match status" value="1"/>
</dbReference>
<dbReference type="RefSeq" id="WP_241036610.1">
    <property type="nucleotide sequence ID" value="NZ_BAAAJF010000039.1"/>
</dbReference>
<proteinExistence type="inferred from homology"/>
<keyword evidence="4" id="KW-0012">Acyltransferase</keyword>
<dbReference type="SUPFAM" id="SSF51161">
    <property type="entry name" value="Trimeric LpxA-like enzymes"/>
    <property type="match status" value="1"/>
</dbReference>
<dbReference type="InterPro" id="IPR018357">
    <property type="entry name" value="Hexapep_transf_CS"/>
</dbReference>
<dbReference type="Gene3D" id="2.160.10.10">
    <property type="entry name" value="Hexapeptide repeat proteins"/>
    <property type="match status" value="1"/>
</dbReference>
<keyword evidence="5" id="KW-1185">Reference proteome</keyword>
<evidence type="ECO:0000256" key="1">
    <source>
        <dbReference type="ARBA" id="ARBA00007274"/>
    </source>
</evidence>
<dbReference type="EMBL" id="JAKXMK010000010">
    <property type="protein sequence ID" value="MCH6166584.1"/>
    <property type="molecule type" value="Genomic_DNA"/>
</dbReference>
<keyword evidence="3" id="KW-0677">Repeat</keyword>
<dbReference type="Proteomes" id="UP001299970">
    <property type="component" value="Unassembled WGS sequence"/>
</dbReference>
<gene>
    <name evidence="4" type="ORF">MMF94_12915</name>
</gene>
<dbReference type="InterPro" id="IPR001451">
    <property type="entry name" value="Hexapep"/>
</dbReference>
<evidence type="ECO:0000313" key="4">
    <source>
        <dbReference type="EMBL" id="MCH6166584.1"/>
    </source>
</evidence>
<evidence type="ECO:0000256" key="2">
    <source>
        <dbReference type="ARBA" id="ARBA00022679"/>
    </source>
</evidence>
<keyword evidence="2" id="KW-0808">Transferase</keyword>
<protein>
    <submittedName>
        <fullName evidence="4">Acyltransferase</fullName>
    </submittedName>
</protein>
<name>A0ABS9TDG2_9PSEU</name>
<dbReference type="Pfam" id="PF00132">
    <property type="entry name" value="Hexapep"/>
    <property type="match status" value="1"/>
</dbReference>
<sequence>MRLLDRLIARALRGPLDALVAEQVARQVQELKLDALYSYRWHGDRSRLHIPDTAVVNNALFNMSGGTITIGEYAFFGHDVAVLTGTHDIEQFGRARQLAFPKSGRDVVIGEGVWLASDVLVLGPVTIGEHAVVAGGSLVREDVEPYTVVAGRPAKVVKKITLPTT</sequence>
<dbReference type="PANTHER" id="PTHR23416">
    <property type="entry name" value="SIALIC ACID SYNTHASE-RELATED"/>
    <property type="match status" value="1"/>
</dbReference>
<evidence type="ECO:0000256" key="3">
    <source>
        <dbReference type="ARBA" id="ARBA00022737"/>
    </source>
</evidence>
<dbReference type="InterPro" id="IPR011004">
    <property type="entry name" value="Trimer_LpxA-like_sf"/>
</dbReference>
<reference evidence="4 5" key="1">
    <citation type="submission" date="2022-03" db="EMBL/GenBank/DDBJ databases">
        <title>Pseudonocardia alaer sp. nov., a novel actinomycete isolated from reed forest soil.</title>
        <authorList>
            <person name="Wang L."/>
        </authorList>
    </citation>
    <scope>NUCLEOTIDE SEQUENCE [LARGE SCALE GENOMIC DNA]</scope>
    <source>
        <strain evidence="4 5">Y-16303</strain>
    </source>
</reference>
<dbReference type="PANTHER" id="PTHR23416:SF23">
    <property type="entry name" value="ACETYLTRANSFERASE C18B11.09C-RELATED"/>
    <property type="match status" value="1"/>
</dbReference>